<proteinExistence type="predicted"/>
<gene>
    <name evidence="1" type="ORF">CTRU02_213235</name>
</gene>
<sequence>MYWLLIGIGATLVVASCDVEPVALPIQDVQVDPKTPNSFMRGIPAKVGTPPQDIVMLPWARGNLFLEDASTTFTKASDIVSAGGAPEEITTAGTEIGVKKLISTAVGGKDRLAVGFTSLNNTPIGIPTLRWDNGYTMLHALGLGANSTYLTSLAQAGQLGSRKVTGKNATQRLDYSESTGCWTGMKVTVTDVQVNFRDGRDKSIMPLNTALQCCLNVTNSKDTGVSFGLHWSARILATDTIFDGDVTFFLSSGLQIRVPNNQYIVPYVDIERNGSRTINNARKELLFSGLSDQPATLGRYFLTAAYLMVDHDAETFTLWQANPTTRSSLVKITGDKSNCGKPQTSRIAIYPTSTATAGPNNDNQPVSAGAQTGLSTGVIAGIAIGGAAALAAVGLGIFFYLRARERKAIQPSPPPYEPDPPAPMTQETWPKYNYTQGTHEVQGSHGYYVNELRGQDHFVYEMDGGNGQRR</sequence>
<evidence type="ECO:0000313" key="2">
    <source>
        <dbReference type="Proteomes" id="UP000805649"/>
    </source>
</evidence>
<evidence type="ECO:0000313" key="1">
    <source>
        <dbReference type="EMBL" id="KAL0932282.1"/>
    </source>
</evidence>
<accession>A0ACC3YM84</accession>
<dbReference type="EMBL" id="VUJX02000009">
    <property type="protein sequence ID" value="KAL0932282.1"/>
    <property type="molecule type" value="Genomic_DNA"/>
</dbReference>
<dbReference type="Proteomes" id="UP000805649">
    <property type="component" value="Unassembled WGS sequence"/>
</dbReference>
<name>A0ACC3YM84_COLTU</name>
<organism evidence="1 2">
    <name type="scientific">Colletotrichum truncatum</name>
    <name type="common">Anthracnose fungus</name>
    <name type="synonym">Colletotrichum capsici</name>
    <dbReference type="NCBI Taxonomy" id="5467"/>
    <lineage>
        <taxon>Eukaryota</taxon>
        <taxon>Fungi</taxon>
        <taxon>Dikarya</taxon>
        <taxon>Ascomycota</taxon>
        <taxon>Pezizomycotina</taxon>
        <taxon>Sordariomycetes</taxon>
        <taxon>Hypocreomycetidae</taxon>
        <taxon>Glomerellales</taxon>
        <taxon>Glomerellaceae</taxon>
        <taxon>Colletotrichum</taxon>
        <taxon>Colletotrichum truncatum species complex</taxon>
    </lineage>
</organism>
<protein>
    <submittedName>
        <fullName evidence="1">Uncharacterized protein</fullName>
    </submittedName>
</protein>
<comment type="caution">
    <text evidence="1">The sequence shown here is derived from an EMBL/GenBank/DDBJ whole genome shotgun (WGS) entry which is preliminary data.</text>
</comment>
<reference evidence="1 2" key="1">
    <citation type="journal article" date="2020" name="Phytopathology">
        <title>Genome Sequence Resources of Colletotrichum truncatum, C. plurivorum, C. musicola, and C. sojae: Four Species Pathogenic to Soybean (Glycine max).</title>
        <authorList>
            <person name="Rogerio F."/>
            <person name="Boufleur T.R."/>
            <person name="Ciampi-Guillardi M."/>
            <person name="Sukno S.A."/>
            <person name="Thon M.R."/>
            <person name="Massola Junior N.S."/>
            <person name="Baroncelli R."/>
        </authorList>
    </citation>
    <scope>NUCLEOTIDE SEQUENCE [LARGE SCALE GENOMIC DNA]</scope>
    <source>
        <strain evidence="1 2">CMES1059</strain>
    </source>
</reference>
<keyword evidence="2" id="KW-1185">Reference proteome</keyword>